<dbReference type="EnsemblMetazoa" id="XM_028291000.2">
    <property type="protein sequence ID" value="XP_028146801.1"/>
    <property type="gene ID" value="LOC114340243"/>
</dbReference>
<dbReference type="InterPro" id="IPR017938">
    <property type="entry name" value="Riboflavin_synthase-like_b-brl"/>
</dbReference>
<evidence type="ECO:0000256" key="5">
    <source>
        <dbReference type="ARBA" id="ARBA00023002"/>
    </source>
</evidence>
<reference evidence="8" key="2">
    <citation type="submission" date="2025-05" db="UniProtKB">
        <authorList>
            <consortium name="EnsemblMetazoa"/>
        </authorList>
    </citation>
    <scope>IDENTIFICATION</scope>
</reference>
<feature type="binding site" evidence="6">
    <location>
        <position position="135"/>
    </location>
    <ligand>
        <name>FAD</name>
        <dbReference type="ChEBI" id="CHEBI:57692"/>
    </ligand>
</feature>
<evidence type="ECO:0000256" key="3">
    <source>
        <dbReference type="ARBA" id="ARBA00022630"/>
    </source>
</evidence>
<feature type="binding site" evidence="6">
    <location>
        <position position="117"/>
    </location>
    <ligand>
        <name>FAD</name>
        <dbReference type="ChEBI" id="CHEBI:57692"/>
    </ligand>
</feature>
<organism evidence="10">
    <name type="scientific">Diabrotica virgifera virgifera</name>
    <name type="common">western corn rootworm</name>
    <dbReference type="NCBI Taxonomy" id="50390"/>
    <lineage>
        <taxon>Eukaryota</taxon>
        <taxon>Metazoa</taxon>
        <taxon>Ecdysozoa</taxon>
        <taxon>Arthropoda</taxon>
        <taxon>Hexapoda</taxon>
        <taxon>Insecta</taxon>
        <taxon>Pterygota</taxon>
        <taxon>Neoptera</taxon>
        <taxon>Endopterygota</taxon>
        <taxon>Coleoptera</taxon>
        <taxon>Polyphaga</taxon>
        <taxon>Cucujiformia</taxon>
        <taxon>Chrysomeloidea</taxon>
        <taxon>Chrysomelidae</taxon>
        <taxon>Galerucinae</taxon>
        <taxon>Diabroticina</taxon>
        <taxon>Diabroticites</taxon>
        <taxon>Diabrotica</taxon>
    </lineage>
</organism>
<feature type="binding site" evidence="6">
    <location>
        <position position="115"/>
    </location>
    <ligand>
        <name>FAD</name>
        <dbReference type="ChEBI" id="CHEBI:57692"/>
    </ligand>
</feature>
<protein>
    <submittedName>
        <fullName evidence="10">NADH-cytochrome b5 reductase-like</fullName>
    </submittedName>
</protein>
<accession>A0A6P7GBS1</accession>
<dbReference type="Pfam" id="PF00175">
    <property type="entry name" value="NAD_binding_1"/>
    <property type="match status" value="1"/>
</dbReference>
<sequence>MEPPLEPLESDCCNSGCNPCILDIYEEQLKKYNQRKTQEKNQILHRNCILPTAYTVFVVTNIEPHCKDAVFITFKYSRLIKQIDHENDTKPLKVIFNPGQYLMLKTGPTNQEFQRPYTPLPIENAENLKFTVLIKLYEIGQMSSHIRKLKLGSNTIWRGPYGNFSINYSYKNILFIAQGVGITSLYGVICDIIKNEDCDSFLKLYFCCKSCDTIYLRNKLYSLLNHWNFSYEIFLSNPENVDEKYNETVHKVKLEVNVLKTYLEDKVDNTHVLICGNENFMQCFKEIVIDCKVDEKNIVLF</sequence>
<dbReference type="InterPro" id="IPR008333">
    <property type="entry name" value="Cbr1-like_FAD-bd_dom"/>
</dbReference>
<evidence type="ECO:0000256" key="2">
    <source>
        <dbReference type="ARBA" id="ARBA00006105"/>
    </source>
</evidence>
<evidence type="ECO:0000313" key="9">
    <source>
        <dbReference type="Proteomes" id="UP001652700"/>
    </source>
</evidence>
<dbReference type="InterPro" id="IPR019180">
    <property type="entry name" value="Oxidoreductase-like_N"/>
</dbReference>
<dbReference type="Gene3D" id="2.40.30.10">
    <property type="entry name" value="Translation factors"/>
    <property type="match status" value="1"/>
</dbReference>
<dbReference type="KEGG" id="dvv:114340243"/>
<dbReference type="GO" id="GO:0016491">
    <property type="term" value="F:oxidoreductase activity"/>
    <property type="evidence" value="ECO:0007669"/>
    <property type="project" value="UniProtKB-KW"/>
</dbReference>
<dbReference type="PROSITE" id="PS51384">
    <property type="entry name" value="FAD_FR"/>
    <property type="match status" value="1"/>
</dbReference>
<proteinExistence type="inferred from homology"/>
<keyword evidence="4 6" id="KW-0274">FAD</keyword>
<dbReference type="InterPro" id="IPR001433">
    <property type="entry name" value="OxRdtase_FAD/NAD-bd"/>
</dbReference>
<dbReference type="RefSeq" id="XP_028146801.1">
    <property type="nucleotide sequence ID" value="XM_028291000.1"/>
</dbReference>
<evidence type="ECO:0000256" key="4">
    <source>
        <dbReference type="ARBA" id="ARBA00022827"/>
    </source>
</evidence>
<reference evidence="10" key="1">
    <citation type="submission" date="2025-04" db="UniProtKB">
        <authorList>
            <consortium name="RefSeq"/>
        </authorList>
    </citation>
    <scope>IDENTIFICATION</scope>
    <source>
        <tissue evidence="10">Whole insect</tissue>
    </source>
</reference>
<evidence type="ECO:0000313" key="8">
    <source>
        <dbReference type="EnsemblMetazoa" id="XP_028146801.1"/>
    </source>
</evidence>
<dbReference type="Proteomes" id="UP001652700">
    <property type="component" value="Unplaced"/>
</dbReference>
<dbReference type="SUPFAM" id="SSF63380">
    <property type="entry name" value="Riboflavin synthase domain-like"/>
    <property type="match status" value="1"/>
</dbReference>
<comment type="cofactor">
    <cofactor evidence="1 6">
        <name>FAD</name>
        <dbReference type="ChEBI" id="CHEBI:57692"/>
    </cofactor>
</comment>
<feature type="domain" description="FAD-binding FR-type" evidence="7">
    <location>
        <begin position="52"/>
        <end position="167"/>
    </location>
</feature>
<dbReference type="Gene3D" id="3.40.50.80">
    <property type="entry name" value="Nucleotide-binding domain of ferredoxin-NADP reductase (FNR) module"/>
    <property type="match status" value="1"/>
</dbReference>
<dbReference type="PANTHER" id="PTHR19370:SF184">
    <property type="entry name" value="NADH-CYTOCHROME B5 REDUCTASE-LIKE"/>
    <property type="match status" value="1"/>
</dbReference>
<dbReference type="GeneID" id="114340243"/>
<evidence type="ECO:0000313" key="10">
    <source>
        <dbReference type="RefSeq" id="XP_028146801.1"/>
    </source>
</evidence>
<feature type="binding site" evidence="6">
    <location>
        <position position="183"/>
    </location>
    <ligand>
        <name>FAD</name>
        <dbReference type="ChEBI" id="CHEBI:57692"/>
    </ligand>
</feature>
<feature type="binding site" evidence="6">
    <location>
        <position position="116"/>
    </location>
    <ligand>
        <name>FAD</name>
        <dbReference type="ChEBI" id="CHEBI:57692"/>
    </ligand>
</feature>
<feature type="binding site" evidence="6">
    <location>
        <position position="133"/>
    </location>
    <ligand>
        <name>FAD</name>
        <dbReference type="ChEBI" id="CHEBI:57692"/>
    </ligand>
</feature>
<feature type="binding site" evidence="6">
    <location>
        <position position="143"/>
    </location>
    <ligand>
        <name>FAD</name>
        <dbReference type="ChEBI" id="CHEBI:57692"/>
    </ligand>
</feature>
<dbReference type="InterPro" id="IPR017927">
    <property type="entry name" value="FAD-bd_FR_type"/>
</dbReference>
<evidence type="ECO:0000256" key="1">
    <source>
        <dbReference type="ARBA" id="ARBA00001974"/>
    </source>
</evidence>
<dbReference type="FunCoup" id="A0A6P7GBS1">
    <property type="interactions" value="374"/>
</dbReference>
<dbReference type="CDD" id="cd06183">
    <property type="entry name" value="cyt_b5_reduct_like"/>
    <property type="match status" value="1"/>
</dbReference>
<dbReference type="InParanoid" id="A0A6P7GBS1"/>
<dbReference type="InterPro" id="IPR039261">
    <property type="entry name" value="FNR_nucleotide-bd"/>
</dbReference>
<keyword evidence="5" id="KW-0560">Oxidoreductase</keyword>
<evidence type="ECO:0000259" key="7">
    <source>
        <dbReference type="PROSITE" id="PS51384"/>
    </source>
</evidence>
<dbReference type="Pfam" id="PF00970">
    <property type="entry name" value="FAD_binding_6"/>
    <property type="match status" value="1"/>
</dbReference>
<feature type="binding site" evidence="6">
    <location>
        <position position="142"/>
    </location>
    <ligand>
        <name>FAD</name>
        <dbReference type="ChEBI" id="CHEBI:57692"/>
    </ligand>
</feature>
<dbReference type="OrthoDB" id="432685at2759"/>
<dbReference type="Pfam" id="PF09791">
    <property type="entry name" value="Oxidored-like"/>
    <property type="match status" value="1"/>
</dbReference>
<dbReference type="PRINTS" id="PR00410">
    <property type="entry name" value="PHEHYDRXLASE"/>
</dbReference>
<gene>
    <name evidence="10" type="primary">LOC114340243</name>
</gene>
<name>A0A6P7GBS1_DIAVI</name>
<dbReference type="AlphaFoldDB" id="A0A6P7GBS1"/>
<keyword evidence="9" id="KW-1185">Reference proteome</keyword>
<dbReference type="InterPro" id="IPR001834">
    <property type="entry name" value="CBR-like"/>
</dbReference>
<comment type="similarity">
    <text evidence="2">Belongs to the flavoprotein pyridine nucleotide cytochrome reductase family.</text>
</comment>
<dbReference type="PANTHER" id="PTHR19370">
    <property type="entry name" value="NADH-CYTOCHROME B5 REDUCTASE"/>
    <property type="match status" value="1"/>
</dbReference>
<evidence type="ECO:0000256" key="6">
    <source>
        <dbReference type="PIRSR" id="PIRSR601834-1"/>
    </source>
</evidence>
<keyword evidence="3 6" id="KW-0285">Flavoprotein</keyword>
<dbReference type="SUPFAM" id="SSF52343">
    <property type="entry name" value="Ferredoxin reductase-like, C-terminal NADP-linked domain"/>
    <property type="match status" value="1"/>
</dbReference>